<dbReference type="SMART" id="SM01079">
    <property type="entry name" value="CHASE"/>
    <property type="match status" value="1"/>
</dbReference>
<protein>
    <recommendedName>
        <fullName evidence="4">Blue-light-activated histidine kinase</fullName>
        <ecNumber evidence="3">2.7.13.3</ecNumber>
    </recommendedName>
</protein>
<evidence type="ECO:0000256" key="13">
    <source>
        <dbReference type="SAM" id="Phobius"/>
    </source>
</evidence>
<evidence type="ECO:0000256" key="8">
    <source>
        <dbReference type="ARBA" id="ARBA00022741"/>
    </source>
</evidence>
<dbReference type="GO" id="GO:0004673">
    <property type="term" value="F:protein histidine kinase activity"/>
    <property type="evidence" value="ECO:0007669"/>
    <property type="project" value="UniProtKB-EC"/>
</dbReference>
<comment type="subcellular location">
    <subcellularLocation>
        <location evidence="2">Membrane</location>
    </subcellularLocation>
</comment>
<evidence type="ECO:0000256" key="6">
    <source>
        <dbReference type="ARBA" id="ARBA00022679"/>
    </source>
</evidence>
<dbReference type="Pfam" id="PF03924">
    <property type="entry name" value="CHASE"/>
    <property type="match status" value="1"/>
</dbReference>
<evidence type="ECO:0000256" key="11">
    <source>
        <dbReference type="ARBA" id="ARBA00022989"/>
    </source>
</evidence>
<dbReference type="InterPro" id="IPR000014">
    <property type="entry name" value="PAS"/>
</dbReference>
<dbReference type="SUPFAM" id="SSF55785">
    <property type="entry name" value="PYP-like sensor domain (PAS domain)"/>
    <property type="match status" value="1"/>
</dbReference>
<dbReference type="GO" id="GO:0007165">
    <property type="term" value="P:signal transduction"/>
    <property type="evidence" value="ECO:0007669"/>
    <property type="project" value="UniProtKB-ARBA"/>
</dbReference>
<dbReference type="PROSITE" id="PS50112">
    <property type="entry name" value="PAS"/>
    <property type="match status" value="1"/>
</dbReference>
<evidence type="ECO:0000256" key="4">
    <source>
        <dbReference type="ARBA" id="ARBA00021740"/>
    </source>
</evidence>
<dbReference type="PANTHER" id="PTHR41523">
    <property type="entry name" value="TWO-COMPONENT SYSTEM SENSOR PROTEIN"/>
    <property type="match status" value="1"/>
</dbReference>
<evidence type="ECO:0000256" key="7">
    <source>
        <dbReference type="ARBA" id="ARBA00022692"/>
    </source>
</evidence>
<dbReference type="GO" id="GO:0016020">
    <property type="term" value="C:membrane"/>
    <property type="evidence" value="ECO:0007669"/>
    <property type="project" value="UniProtKB-SubCell"/>
</dbReference>
<keyword evidence="11 13" id="KW-1133">Transmembrane helix</keyword>
<dbReference type="EC" id="2.7.13.3" evidence="3"/>
<accession>A0AAW5R4N6</accession>
<evidence type="ECO:0000313" key="17">
    <source>
        <dbReference type="Proteomes" id="UP001320898"/>
    </source>
</evidence>
<proteinExistence type="predicted"/>
<dbReference type="CDD" id="cd00130">
    <property type="entry name" value="PAS"/>
    <property type="match status" value="1"/>
</dbReference>
<evidence type="ECO:0000256" key="2">
    <source>
        <dbReference type="ARBA" id="ARBA00004370"/>
    </source>
</evidence>
<dbReference type="PROSITE" id="PS50839">
    <property type="entry name" value="CHASE"/>
    <property type="match status" value="1"/>
</dbReference>
<evidence type="ECO:0000256" key="1">
    <source>
        <dbReference type="ARBA" id="ARBA00000085"/>
    </source>
</evidence>
<dbReference type="SMART" id="SM00091">
    <property type="entry name" value="PAS"/>
    <property type="match status" value="1"/>
</dbReference>
<evidence type="ECO:0000313" key="16">
    <source>
        <dbReference type="EMBL" id="MCT8973651.1"/>
    </source>
</evidence>
<keyword evidence="6" id="KW-0808">Transferase</keyword>
<evidence type="ECO:0000256" key="10">
    <source>
        <dbReference type="ARBA" id="ARBA00022840"/>
    </source>
</evidence>
<dbReference type="Pfam" id="PF07536">
    <property type="entry name" value="HWE_HK"/>
    <property type="match status" value="1"/>
</dbReference>
<keyword evidence="7 13" id="KW-0812">Transmembrane</keyword>
<evidence type="ECO:0000256" key="5">
    <source>
        <dbReference type="ARBA" id="ARBA00022553"/>
    </source>
</evidence>
<dbReference type="PANTHER" id="PTHR41523:SF8">
    <property type="entry name" value="ETHYLENE RESPONSE SENSOR PROTEIN"/>
    <property type="match status" value="1"/>
</dbReference>
<dbReference type="AlphaFoldDB" id="A0AAW5R4N6"/>
<dbReference type="SMART" id="SM00911">
    <property type="entry name" value="HWE_HK"/>
    <property type="match status" value="1"/>
</dbReference>
<organism evidence="16 17">
    <name type="scientific">Microbaculum marinisediminis</name>
    <dbReference type="NCBI Taxonomy" id="2931392"/>
    <lineage>
        <taxon>Bacteria</taxon>
        <taxon>Pseudomonadati</taxon>
        <taxon>Pseudomonadota</taxon>
        <taxon>Alphaproteobacteria</taxon>
        <taxon>Hyphomicrobiales</taxon>
        <taxon>Tepidamorphaceae</taxon>
        <taxon>Microbaculum</taxon>
    </lineage>
</organism>
<dbReference type="EMBL" id="JALIDZ010000008">
    <property type="protein sequence ID" value="MCT8973651.1"/>
    <property type="molecule type" value="Genomic_DNA"/>
</dbReference>
<sequence length="662" mass="72020">MTAAQSRLAAFAIVAIAIAASAFAYMSWRQSQVSAFAASAKAALANVDLVLDRALLTVRAAQGLYASRPEASEGDLTRFVEGMGPVLGLRSLVYHPRVTAEGRAAFEVGLQRSGKSTSGIWTLEDGRRVPAGDNPVYYPVAASYFFPDVAPVYGFDIRSHPQRRFAVDMAAQYGLGTSTEVVTFVTSGEEPVRGVIFYKPVVVGGEVVGIVSGSIELDQLITIARSTSPDIRDVEVEIGPLELAGGAPVDSPNVTDDSEPFLVVDQQNHSGRLWQIRVSGGPRITDYARGYALMTLVLLAGLGAAAAVIGYSTAARRGRDLLSAETRLRRTLDGLVPLVFMTDPRGRVITANRTALDHAANGEADLVDKTIDELPLWDSDPANKDALHLAIARAAEGEERRLDVLSTETESGQSVYDVSVRPIAAVNGEITHLVVSALDVTERVEAAETERLLMRELDHRMKNTLQVVQGVVRRTARSHETVDAFETSLLGRITTMARAHDLLARERWLGADLRTVVLQEIQPFEEGRSITVTGAPIRINPKGALAFALAMHELGTNAIKYGALSVAEGRLDIDWSLEGDDDDRKLIFHWRESDGPKVRVPERRGFGSLLLERSITYDLDGSTYLEFAPEGVNCRIEIPWDRIRPMTASVHFRERLAKGAMA</sequence>
<name>A0AAW5R4N6_9HYPH</name>
<gene>
    <name evidence="16" type="ORF">MUB46_17445</name>
</gene>
<comment type="catalytic activity">
    <reaction evidence="1">
        <text>ATP + protein L-histidine = ADP + protein N-phospho-L-histidine.</text>
        <dbReference type="EC" id="2.7.13.3"/>
    </reaction>
</comment>
<keyword evidence="17" id="KW-1185">Reference proteome</keyword>
<dbReference type="InterPro" id="IPR013656">
    <property type="entry name" value="PAS_4"/>
</dbReference>
<dbReference type="InterPro" id="IPR042240">
    <property type="entry name" value="CHASE_sf"/>
</dbReference>
<evidence type="ECO:0000259" key="15">
    <source>
        <dbReference type="PROSITE" id="PS50839"/>
    </source>
</evidence>
<dbReference type="Gene3D" id="3.30.450.20">
    <property type="entry name" value="PAS domain"/>
    <property type="match status" value="1"/>
</dbReference>
<keyword evidence="12 13" id="KW-0472">Membrane</keyword>
<dbReference type="NCBIfam" id="TIGR00229">
    <property type="entry name" value="sensory_box"/>
    <property type="match status" value="1"/>
</dbReference>
<evidence type="ECO:0000259" key="14">
    <source>
        <dbReference type="PROSITE" id="PS50112"/>
    </source>
</evidence>
<dbReference type="InterPro" id="IPR006189">
    <property type="entry name" value="CHASE_dom"/>
</dbReference>
<dbReference type="InterPro" id="IPR011102">
    <property type="entry name" value="Sig_transdc_His_kinase_HWE"/>
</dbReference>
<dbReference type="Gene3D" id="3.30.450.350">
    <property type="entry name" value="CHASE domain"/>
    <property type="match status" value="1"/>
</dbReference>
<keyword evidence="8" id="KW-0547">Nucleotide-binding</keyword>
<comment type="caution">
    <text evidence="16">The sequence shown here is derived from an EMBL/GenBank/DDBJ whole genome shotgun (WGS) entry which is preliminary data.</text>
</comment>
<evidence type="ECO:0000256" key="12">
    <source>
        <dbReference type="ARBA" id="ARBA00023136"/>
    </source>
</evidence>
<keyword evidence="5" id="KW-0597">Phosphoprotein</keyword>
<feature type="transmembrane region" description="Helical" evidence="13">
    <location>
        <begin position="291"/>
        <end position="311"/>
    </location>
</feature>
<evidence type="ECO:0000256" key="9">
    <source>
        <dbReference type="ARBA" id="ARBA00022777"/>
    </source>
</evidence>
<reference evidence="16 17" key="1">
    <citation type="submission" date="2022-04" db="EMBL/GenBank/DDBJ databases">
        <authorList>
            <person name="Ye Y.-Q."/>
            <person name="Du Z.-J."/>
        </authorList>
    </citation>
    <scope>NUCLEOTIDE SEQUENCE [LARGE SCALE GENOMIC DNA]</scope>
    <source>
        <strain evidence="16 17">A6E488</strain>
    </source>
</reference>
<dbReference type="RefSeq" id="WP_261617232.1">
    <property type="nucleotide sequence ID" value="NZ_JALIDZ010000008.1"/>
</dbReference>
<dbReference type="Pfam" id="PF08448">
    <property type="entry name" value="PAS_4"/>
    <property type="match status" value="1"/>
</dbReference>
<evidence type="ECO:0000256" key="3">
    <source>
        <dbReference type="ARBA" id="ARBA00012438"/>
    </source>
</evidence>
<dbReference type="GO" id="GO:0005524">
    <property type="term" value="F:ATP binding"/>
    <property type="evidence" value="ECO:0007669"/>
    <property type="project" value="UniProtKB-KW"/>
</dbReference>
<keyword evidence="10" id="KW-0067">ATP-binding</keyword>
<feature type="domain" description="CHASE" evidence="15">
    <location>
        <begin position="134"/>
        <end position="222"/>
    </location>
</feature>
<dbReference type="Proteomes" id="UP001320898">
    <property type="component" value="Unassembled WGS sequence"/>
</dbReference>
<keyword evidence="9" id="KW-0418">Kinase</keyword>
<dbReference type="InterPro" id="IPR035965">
    <property type="entry name" value="PAS-like_dom_sf"/>
</dbReference>
<feature type="domain" description="PAS" evidence="14">
    <location>
        <begin position="324"/>
        <end position="394"/>
    </location>
</feature>